<dbReference type="EMBL" id="JAERRJ010000007">
    <property type="protein sequence ID" value="MBL1076476.1"/>
    <property type="molecule type" value="Genomic_DNA"/>
</dbReference>
<keyword evidence="1" id="KW-0812">Transmembrane</keyword>
<gene>
    <name evidence="2" type="ORF">JK358_18925</name>
</gene>
<feature type="transmembrane region" description="Helical" evidence="1">
    <location>
        <begin position="54"/>
        <end position="83"/>
    </location>
</feature>
<comment type="caution">
    <text evidence="2">The sequence shown here is derived from an EMBL/GenBank/DDBJ whole genome shotgun (WGS) entry which is preliminary data.</text>
</comment>
<proteinExistence type="predicted"/>
<evidence type="ECO:0000256" key="1">
    <source>
        <dbReference type="SAM" id="Phobius"/>
    </source>
</evidence>
<dbReference type="RefSeq" id="WP_201949062.1">
    <property type="nucleotide sequence ID" value="NZ_JAERRJ010000007.1"/>
</dbReference>
<dbReference type="Proteomes" id="UP000602198">
    <property type="component" value="Unassembled WGS sequence"/>
</dbReference>
<accession>A0ABS1M847</accession>
<sequence>MSDTLSSRSLAWRHAGWGALIAVAAAPVAAAVVALVYRFPVPLSGYTSGFGSTWAAVVGSIFYLVLGGAIVLGILGAAGGFLAARIGGADARLRWWLTGTLAVLVALLGAISLAVLEWFVGAW</sequence>
<keyword evidence="3" id="KW-1185">Reference proteome</keyword>
<keyword evidence="1" id="KW-1133">Transmembrane helix</keyword>
<protein>
    <submittedName>
        <fullName evidence="2">Uncharacterized protein</fullName>
    </submittedName>
</protein>
<evidence type="ECO:0000313" key="2">
    <source>
        <dbReference type="EMBL" id="MBL1076476.1"/>
    </source>
</evidence>
<keyword evidence="1" id="KW-0472">Membrane</keyword>
<reference evidence="2 3" key="1">
    <citation type="submission" date="2021-01" db="EMBL/GenBank/DDBJ databases">
        <title>WGS of actinomycetes isolated from Thailand.</title>
        <authorList>
            <person name="Thawai C."/>
        </authorList>
    </citation>
    <scope>NUCLEOTIDE SEQUENCE [LARGE SCALE GENOMIC DNA]</scope>
    <source>
        <strain evidence="2 3">LPG 2</strain>
    </source>
</reference>
<evidence type="ECO:0000313" key="3">
    <source>
        <dbReference type="Proteomes" id="UP000602198"/>
    </source>
</evidence>
<organism evidence="2 3">
    <name type="scientific">Nocardia acididurans</name>
    <dbReference type="NCBI Taxonomy" id="2802282"/>
    <lineage>
        <taxon>Bacteria</taxon>
        <taxon>Bacillati</taxon>
        <taxon>Actinomycetota</taxon>
        <taxon>Actinomycetes</taxon>
        <taxon>Mycobacteriales</taxon>
        <taxon>Nocardiaceae</taxon>
        <taxon>Nocardia</taxon>
    </lineage>
</organism>
<name>A0ABS1M847_9NOCA</name>
<feature type="transmembrane region" description="Helical" evidence="1">
    <location>
        <begin position="95"/>
        <end position="120"/>
    </location>
</feature>